<dbReference type="Proteomes" id="UP000307440">
    <property type="component" value="Unassembled WGS sequence"/>
</dbReference>
<protein>
    <recommendedName>
        <fullName evidence="1">Fungal-type protein kinase domain-containing protein</fullName>
    </recommendedName>
</protein>
<proteinExistence type="predicted"/>
<organism evidence="2 3">
    <name type="scientific">Coprinopsis marcescibilis</name>
    <name type="common">Agaric fungus</name>
    <name type="synonym">Psathyrella marcescibilis</name>
    <dbReference type="NCBI Taxonomy" id="230819"/>
    <lineage>
        <taxon>Eukaryota</taxon>
        <taxon>Fungi</taxon>
        <taxon>Dikarya</taxon>
        <taxon>Basidiomycota</taxon>
        <taxon>Agaricomycotina</taxon>
        <taxon>Agaricomycetes</taxon>
        <taxon>Agaricomycetidae</taxon>
        <taxon>Agaricales</taxon>
        <taxon>Agaricineae</taxon>
        <taxon>Psathyrellaceae</taxon>
        <taxon>Coprinopsis</taxon>
    </lineage>
</organism>
<dbReference type="AlphaFoldDB" id="A0A5C3KTM3"/>
<dbReference type="PANTHER" id="PTHR38248">
    <property type="entry name" value="FUNK1 6"/>
    <property type="match status" value="1"/>
</dbReference>
<reference evidence="2 3" key="1">
    <citation type="journal article" date="2019" name="Nat. Ecol. Evol.">
        <title>Megaphylogeny resolves global patterns of mushroom evolution.</title>
        <authorList>
            <person name="Varga T."/>
            <person name="Krizsan K."/>
            <person name="Foldi C."/>
            <person name="Dima B."/>
            <person name="Sanchez-Garcia M."/>
            <person name="Sanchez-Ramirez S."/>
            <person name="Szollosi G.J."/>
            <person name="Szarkandi J.G."/>
            <person name="Papp V."/>
            <person name="Albert L."/>
            <person name="Andreopoulos W."/>
            <person name="Angelini C."/>
            <person name="Antonin V."/>
            <person name="Barry K.W."/>
            <person name="Bougher N.L."/>
            <person name="Buchanan P."/>
            <person name="Buyck B."/>
            <person name="Bense V."/>
            <person name="Catcheside P."/>
            <person name="Chovatia M."/>
            <person name="Cooper J."/>
            <person name="Damon W."/>
            <person name="Desjardin D."/>
            <person name="Finy P."/>
            <person name="Geml J."/>
            <person name="Haridas S."/>
            <person name="Hughes K."/>
            <person name="Justo A."/>
            <person name="Karasinski D."/>
            <person name="Kautmanova I."/>
            <person name="Kiss B."/>
            <person name="Kocsube S."/>
            <person name="Kotiranta H."/>
            <person name="LaButti K.M."/>
            <person name="Lechner B.E."/>
            <person name="Liimatainen K."/>
            <person name="Lipzen A."/>
            <person name="Lukacs Z."/>
            <person name="Mihaltcheva S."/>
            <person name="Morgado L.N."/>
            <person name="Niskanen T."/>
            <person name="Noordeloos M.E."/>
            <person name="Ohm R.A."/>
            <person name="Ortiz-Santana B."/>
            <person name="Ovrebo C."/>
            <person name="Racz N."/>
            <person name="Riley R."/>
            <person name="Savchenko A."/>
            <person name="Shiryaev A."/>
            <person name="Soop K."/>
            <person name="Spirin V."/>
            <person name="Szebenyi C."/>
            <person name="Tomsovsky M."/>
            <person name="Tulloss R.E."/>
            <person name="Uehling J."/>
            <person name="Grigoriev I.V."/>
            <person name="Vagvolgyi C."/>
            <person name="Papp T."/>
            <person name="Martin F.M."/>
            <person name="Miettinen O."/>
            <person name="Hibbett D.S."/>
            <person name="Nagy L.G."/>
        </authorList>
    </citation>
    <scope>NUCLEOTIDE SEQUENCE [LARGE SCALE GENOMIC DNA]</scope>
    <source>
        <strain evidence="2 3">CBS 121175</strain>
    </source>
</reference>
<name>A0A5C3KTM3_COPMA</name>
<dbReference type="PANTHER" id="PTHR38248:SF2">
    <property type="entry name" value="FUNK1 11"/>
    <property type="match status" value="1"/>
</dbReference>
<keyword evidence="3" id="KW-1185">Reference proteome</keyword>
<dbReference type="InterPro" id="IPR040976">
    <property type="entry name" value="Pkinase_fungal"/>
</dbReference>
<accession>A0A5C3KTM3</accession>
<dbReference type="Pfam" id="PF17667">
    <property type="entry name" value="Pkinase_fungal"/>
    <property type="match status" value="1"/>
</dbReference>
<evidence type="ECO:0000313" key="2">
    <source>
        <dbReference type="EMBL" id="TFK23872.1"/>
    </source>
</evidence>
<sequence length="127" mass="14545">MAGRMDSSQSSALSSPSGSHAFTAYELLSKPTNHQKYLHDLEAFLYVFVWVAVHYDPKTWTRRDNPRSLATWNSRVPEEVAEWKMKVFFANLPSPTVDGKIEKEYESRNVKDLIDLDMFMAAIGEKS</sequence>
<evidence type="ECO:0000313" key="3">
    <source>
        <dbReference type="Proteomes" id="UP000307440"/>
    </source>
</evidence>
<dbReference type="OrthoDB" id="5569250at2759"/>
<feature type="domain" description="Fungal-type protein kinase" evidence="1">
    <location>
        <begin position="4"/>
        <end position="51"/>
    </location>
</feature>
<gene>
    <name evidence="2" type="ORF">FA15DRAFT_705062</name>
</gene>
<dbReference type="EMBL" id="ML210210">
    <property type="protein sequence ID" value="TFK23872.1"/>
    <property type="molecule type" value="Genomic_DNA"/>
</dbReference>
<evidence type="ECO:0000259" key="1">
    <source>
        <dbReference type="Pfam" id="PF17667"/>
    </source>
</evidence>